<evidence type="ECO:0000313" key="2">
    <source>
        <dbReference type="WBParaSite" id="SPAL_0001723500.1"/>
    </source>
</evidence>
<reference evidence="2" key="1">
    <citation type="submission" date="2017-02" db="UniProtKB">
        <authorList>
            <consortium name="WormBaseParasite"/>
        </authorList>
    </citation>
    <scope>IDENTIFICATION</scope>
</reference>
<dbReference type="Proteomes" id="UP000046392">
    <property type="component" value="Unplaced"/>
</dbReference>
<sequence>MFNNSLKVGNYNNTDPNKNDCKIEKPCQNNEYLTLNEMKIRKIEVSETETYITEPIPRKVRSKHINHRQIIVDHCNDNECVSKVHPTKQNKRYLNVFARNQVIEVLESITIALKNKNSDVFKRNIIIN</sequence>
<dbReference type="WBParaSite" id="SPAL_0001723500.1">
    <property type="protein sequence ID" value="SPAL_0001723500.1"/>
    <property type="gene ID" value="SPAL_0001723500"/>
</dbReference>
<protein>
    <submittedName>
        <fullName evidence="2">Uncharacterized protein</fullName>
    </submittedName>
</protein>
<dbReference type="AlphaFoldDB" id="A0A0N5CHB6"/>
<organism evidence="1 2">
    <name type="scientific">Strongyloides papillosus</name>
    <name type="common">Intestinal threadworm</name>
    <dbReference type="NCBI Taxonomy" id="174720"/>
    <lineage>
        <taxon>Eukaryota</taxon>
        <taxon>Metazoa</taxon>
        <taxon>Ecdysozoa</taxon>
        <taxon>Nematoda</taxon>
        <taxon>Chromadorea</taxon>
        <taxon>Rhabditida</taxon>
        <taxon>Tylenchina</taxon>
        <taxon>Panagrolaimomorpha</taxon>
        <taxon>Strongyloidoidea</taxon>
        <taxon>Strongyloididae</taxon>
        <taxon>Strongyloides</taxon>
    </lineage>
</organism>
<accession>A0A0N5CHB6</accession>
<keyword evidence="1" id="KW-1185">Reference proteome</keyword>
<evidence type="ECO:0000313" key="1">
    <source>
        <dbReference type="Proteomes" id="UP000046392"/>
    </source>
</evidence>
<name>A0A0N5CHB6_STREA</name>
<proteinExistence type="predicted"/>